<dbReference type="Bgee" id="WBGene00005223">
    <property type="expression patterns" value="Expressed in larva"/>
</dbReference>
<accession>Q86B41</accession>
<keyword evidence="5 6" id="KW-0472">Membrane</keyword>
<dbReference type="InParanoid" id="Q86B41"/>
<feature type="transmembrane region" description="Helical" evidence="6">
    <location>
        <begin position="232"/>
        <end position="249"/>
    </location>
</feature>
<evidence type="ECO:0000256" key="1">
    <source>
        <dbReference type="ARBA" id="ARBA00004141"/>
    </source>
</evidence>
<comment type="subcellular location">
    <subcellularLocation>
        <location evidence="1">Membrane</location>
        <topology evidence="1">Multi-pass membrane protein</topology>
    </subcellularLocation>
</comment>
<dbReference type="GO" id="GO:0004888">
    <property type="term" value="F:transmembrane signaling receptor activity"/>
    <property type="evidence" value="ECO:0007669"/>
    <property type="project" value="InterPro"/>
</dbReference>
<evidence type="ECO:0000256" key="6">
    <source>
        <dbReference type="RuleBase" id="RU280813"/>
    </source>
</evidence>
<dbReference type="InterPro" id="IPR000609">
    <property type="entry name" value="7TM_GPCR_serpentine_rcpt_Srg"/>
</dbReference>
<dbReference type="UCSC" id="T05C3.7">
    <property type="organism name" value="c. elegans"/>
</dbReference>
<dbReference type="PaxDb" id="6239-T05C3.7"/>
<evidence type="ECO:0000313" key="7">
    <source>
        <dbReference type="EMBL" id="CCD65539.1"/>
    </source>
</evidence>
<organism evidence="7 8">
    <name type="scientific">Caenorhabditis elegans</name>
    <dbReference type="NCBI Taxonomy" id="6239"/>
    <lineage>
        <taxon>Eukaryota</taxon>
        <taxon>Metazoa</taxon>
        <taxon>Ecdysozoa</taxon>
        <taxon>Nematoda</taxon>
        <taxon>Chromadorea</taxon>
        <taxon>Rhabditida</taxon>
        <taxon>Rhabditina</taxon>
        <taxon>Rhabditomorpha</taxon>
        <taxon>Rhabditoidea</taxon>
        <taxon>Rhabditidae</taxon>
        <taxon>Peloderinae</taxon>
        <taxon>Caenorhabditis</taxon>
    </lineage>
</organism>
<evidence type="ECO:0000313" key="9">
    <source>
        <dbReference type="WormBase" id="T05C3.7"/>
    </source>
</evidence>
<dbReference type="Pfam" id="PF02118">
    <property type="entry name" value="Srg"/>
    <property type="match status" value="1"/>
</dbReference>
<dbReference type="FunCoup" id="Q86B41">
    <property type="interactions" value="12"/>
</dbReference>
<proteinExistence type="inferred from homology"/>
<dbReference type="RefSeq" id="NP_504449.2">
    <property type="nucleotide sequence ID" value="NM_072048.2"/>
</dbReference>
<dbReference type="OrthoDB" id="5864862at2759"/>
<feature type="transmembrane region" description="Helical" evidence="6">
    <location>
        <begin position="56"/>
        <end position="75"/>
    </location>
</feature>
<gene>
    <name evidence="7 9" type="primary">srg-66</name>
    <name evidence="7" type="ORF">CELE_T05C3.7</name>
    <name evidence="9" type="ORF">T05C3.7</name>
</gene>
<dbReference type="AlphaFoldDB" id="Q86B41"/>
<dbReference type="SMR" id="Q86B41"/>
<evidence type="ECO:0000256" key="2">
    <source>
        <dbReference type="ARBA" id="ARBA00005692"/>
    </source>
</evidence>
<dbReference type="Proteomes" id="UP000001940">
    <property type="component" value="Chromosome V"/>
</dbReference>
<name>Q86B41_CAEEL</name>
<feature type="transmembrane region" description="Helical" evidence="6">
    <location>
        <begin position="20"/>
        <end position="44"/>
    </location>
</feature>
<feature type="transmembrane region" description="Helical" evidence="6">
    <location>
        <begin position="141"/>
        <end position="162"/>
    </location>
</feature>
<dbReference type="InterPro" id="IPR052880">
    <property type="entry name" value="NRL-Serpentine_Class_Gamma"/>
</dbReference>
<dbReference type="HOGENOM" id="CLU_076972_0_0_1"/>
<evidence type="ECO:0000256" key="4">
    <source>
        <dbReference type="ARBA" id="ARBA00022989"/>
    </source>
</evidence>
<keyword evidence="4 6" id="KW-1133">Transmembrane helix</keyword>
<evidence type="ECO:0000256" key="3">
    <source>
        <dbReference type="ARBA" id="ARBA00022692"/>
    </source>
</evidence>
<comment type="similarity">
    <text evidence="2 6">Belongs to the nematode receptor-like protein srg family.</text>
</comment>
<feature type="transmembrane region" description="Helical" evidence="6">
    <location>
        <begin position="103"/>
        <end position="121"/>
    </location>
</feature>
<sequence>MSGNFTISLEDVKLDPTVQILTIIELVYGIPSFMLLICFQFLLGISKVYANSFYRLVQLALLTNTFVYLNTWIAVRMEMHPSCIFFLKFVEELIPGFLAWTKYFTWWFLHIQFLSAASLTVHRISSFWWPQSCEKFWSKSYIFCGLAFALYSFLPTTIWFGFTNEVHILNDTLMRTRNPELVKTATNTTAIFTIIYFIIICVLGIKTSVIINKNKQALSAMYEKIAKKLTHIAIVHCVVFAGILLWSVLTSLNSFWNFFPDFIIGINQTLMVFSSDLMTFSLPPVLLFFDSNVQRQFLPKCCQRNYYLAPVFAISNQLLLLRRRKMCSAP</sequence>
<reference evidence="7 8" key="1">
    <citation type="journal article" date="1998" name="Science">
        <title>Genome sequence of the nematode C. elegans: a platform for investigating biology.</title>
        <authorList>
            <consortium name="The C. elegans sequencing consortium"/>
            <person name="Sulson J.E."/>
            <person name="Waterston R."/>
        </authorList>
    </citation>
    <scope>NUCLEOTIDE SEQUENCE [LARGE SCALE GENOMIC DNA]</scope>
    <source>
        <strain evidence="7 8">Bristol N2</strain>
    </source>
</reference>
<feature type="transmembrane region" description="Helical" evidence="6">
    <location>
        <begin position="190"/>
        <end position="211"/>
    </location>
</feature>
<protein>
    <recommendedName>
        <fullName evidence="6">Serpentine receptor class gamma</fullName>
    </recommendedName>
</protein>
<keyword evidence="7" id="KW-0675">Receptor</keyword>
<dbReference type="GeneID" id="188119"/>
<dbReference type="CTD" id="188119"/>
<dbReference type="eggNOG" id="ENOG502RVN2">
    <property type="taxonomic scope" value="Eukaryota"/>
</dbReference>
<dbReference type="WormBase" id="T05C3.7">
    <property type="protein sequence ID" value="CE33305"/>
    <property type="gene ID" value="WBGene00005223"/>
    <property type="gene designation" value="srg-66"/>
</dbReference>
<evidence type="ECO:0000256" key="5">
    <source>
        <dbReference type="ARBA" id="ARBA00023136"/>
    </source>
</evidence>
<dbReference type="GO" id="GO:0007606">
    <property type="term" value="P:sensory perception of chemical stimulus"/>
    <property type="evidence" value="ECO:0007669"/>
    <property type="project" value="UniProtKB-UniRule"/>
</dbReference>
<dbReference type="PANTHER" id="PTHR31114">
    <property type="entry name" value="SERPENTINE RECEPTOR CLASS GAMMA"/>
    <property type="match status" value="1"/>
</dbReference>
<dbReference type="GO" id="GO:0016020">
    <property type="term" value="C:membrane"/>
    <property type="evidence" value="ECO:0007669"/>
    <property type="project" value="UniProtKB-SubCell"/>
</dbReference>
<dbReference type="PhylomeDB" id="Q86B41"/>
<dbReference type="PANTHER" id="PTHR31114:SF3">
    <property type="entry name" value="SERPENTINE RECEPTOR CLASS GAMMA-RELATED"/>
    <property type="match status" value="1"/>
</dbReference>
<dbReference type="AGR" id="WB:WBGene00005223"/>
<dbReference type="KEGG" id="cel:CELE_T05C3.7"/>
<dbReference type="EMBL" id="BX284605">
    <property type="protein sequence ID" value="CCD65539.1"/>
    <property type="molecule type" value="Genomic_DNA"/>
</dbReference>
<evidence type="ECO:0000313" key="8">
    <source>
        <dbReference type="Proteomes" id="UP000001940"/>
    </source>
</evidence>
<keyword evidence="3 6" id="KW-0812">Transmembrane</keyword>
<keyword evidence="8" id="KW-1185">Reference proteome</keyword>
<feature type="transmembrane region" description="Helical" evidence="6">
    <location>
        <begin position="269"/>
        <end position="289"/>
    </location>
</feature>